<evidence type="ECO:0000313" key="7">
    <source>
        <dbReference type="Proteomes" id="UP000604475"/>
    </source>
</evidence>
<dbReference type="Pfam" id="PF13458">
    <property type="entry name" value="Peripla_BP_6"/>
    <property type="match status" value="1"/>
</dbReference>
<keyword evidence="7" id="KW-1185">Reference proteome</keyword>
<evidence type="ECO:0000256" key="4">
    <source>
        <dbReference type="SAM" id="Phobius"/>
    </source>
</evidence>
<dbReference type="PANTHER" id="PTHR30483:SF6">
    <property type="entry name" value="PERIPLASMIC BINDING PROTEIN OF ABC TRANSPORTER FOR NATURAL AMINO ACIDS"/>
    <property type="match status" value="1"/>
</dbReference>
<dbReference type="InterPro" id="IPR028081">
    <property type="entry name" value="Leu-bd"/>
</dbReference>
<feature type="region of interest" description="Disordered" evidence="3">
    <location>
        <begin position="1"/>
        <end position="20"/>
    </location>
</feature>
<evidence type="ECO:0000256" key="1">
    <source>
        <dbReference type="ARBA" id="ARBA00010062"/>
    </source>
</evidence>
<feature type="domain" description="Leucine-binding protein" evidence="5">
    <location>
        <begin position="100"/>
        <end position="400"/>
    </location>
</feature>
<dbReference type="SUPFAM" id="SSF53822">
    <property type="entry name" value="Periplasmic binding protein-like I"/>
    <property type="match status" value="1"/>
</dbReference>
<keyword evidence="4" id="KW-1133">Transmembrane helix</keyword>
<feature type="transmembrane region" description="Helical" evidence="4">
    <location>
        <begin position="21"/>
        <end position="41"/>
    </location>
</feature>
<evidence type="ECO:0000313" key="6">
    <source>
        <dbReference type="EMBL" id="MBL7631289.1"/>
    </source>
</evidence>
<evidence type="ECO:0000256" key="3">
    <source>
        <dbReference type="SAM" id="MobiDB-lite"/>
    </source>
</evidence>
<sequence length="434" mass="43484">MRHERYRRGTTRRRTTGRRPAAARLGALAGGLAVSLFLVAACGGGDDSDAADPGTATGAPAAAGVLGPVAKAAGEPVLIGLVSDGKSSIVDQSVEFAVGKATVGYLNEHRSGIAGRPIELVTCESLADPGKTADCANSLIEQDVAAVVIGGVASQESAWTPLHEAGVPTVFYSTGTPALLNDPENTFMFADPSFGTIGLPIETAKQAGVKKVTAVVIDVPAAKGLLEASAPAAYEKAGLDFELVAIAPGTADMTPQMQQIAADGGGVFILGNDSFCISAFNGLRAVGFTGPISAIAQCITDATRTAVPGDMLEGISVSATAPLGTDNPSTQLYNAVAATYGKDIDTSKIAGINTFMAVAGLQVAVEDLTGDITPATVIAAIKAMPAKELPAAGGLQFQCGGKAIPASPAACVSGGLITKLDGKGQPTTYEVGGS</sequence>
<feature type="compositionally biased region" description="Basic residues" evidence="3">
    <location>
        <begin position="1"/>
        <end position="17"/>
    </location>
</feature>
<reference evidence="6" key="1">
    <citation type="submission" date="2020-12" db="EMBL/GenBank/DDBJ databases">
        <title>Genomic characterization of non-nitrogen-fixing Frankia strains.</title>
        <authorList>
            <person name="Carlos-Shanley C."/>
            <person name="Guerra T."/>
            <person name="Hahn D."/>
        </authorList>
    </citation>
    <scope>NUCLEOTIDE SEQUENCE</scope>
    <source>
        <strain evidence="6">CN6</strain>
    </source>
</reference>
<dbReference type="Gene3D" id="3.40.50.2300">
    <property type="match status" value="2"/>
</dbReference>
<gene>
    <name evidence="6" type="ORF">I7412_29845</name>
</gene>
<dbReference type="AlphaFoldDB" id="A0A937UPW9"/>
<dbReference type="PANTHER" id="PTHR30483">
    <property type="entry name" value="LEUCINE-SPECIFIC-BINDING PROTEIN"/>
    <property type="match status" value="1"/>
</dbReference>
<comment type="caution">
    <text evidence="6">The sequence shown here is derived from an EMBL/GenBank/DDBJ whole genome shotgun (WGS) entry which is preliminary data.</text>
</comment>
<keyword evidence="2" id="KW-0732">Signal</keyword>
<dbReference type="EMBL" id="JAEACQ010000265">
    <property type="protein sequence ID" value="MBL7631289.1"/>
    <property type="molecule type" value="Genomic_DNA"/>
</dbReference>
<comment type="similarity">
    <text evidence="1">Belongs to the leucine-binding protein family.</text>
</comment>
<evidence type="ECO:0000256" key="2">
    <source>
        <dbReference type="ARBA" id="ARBA00022729"/>
    </source>
</evidence>
<keyword evidence="4" id="KW-0472">Membrane</keyword>
<organism evidence="6 7">
    <name type="scientific">Frankia nepalensis</name>
    <dbReference type="NCBI Taxonomy" id="1836974"/>
    <lineage>
        <taxon>Bacteria</taxon>
        <taxon>Bacillati</taxon>
        <taxon>Actinomycetota</taxon>
        <taxon>Actinomycetes</taxon>
        <taxon>Frankiales</taxon>
        <taxon>Frankiaceae</taxon>
        <taxon>Frankia</taxon>
    </lineage>
</organism>
<dbReference type="InterPro" id="IPR051010">
    <property type="entry name" value="BCAA_transport"/>
</dbReference>
<dbReference type="RefSeq" id="WP_203004634.1">
    <property type="nucleotide sequence ID" value="NZ_JADWYU010000211.1"/>
</dbReference>
<name>A0A937UPW9_9ACTN</name>
<evidence type="ECO:0000259" key="5">
    <source>
        <dbReference type="Pfam" id="PF13458"/>
    </source>
</evidence>
<protein>
    <submittedName>
        <fullName evidence="6">ABC transporter substrate-binding protein</fullName>
    </submittedName>
</protein>
<proteinExistence type="inferred from homology"/>
<accession>A0A937UPW9</accession>
<dbReference type="Proteomes" id="UP000604475">
    <property type="component" value="Unassembled WGS sequence"/>
</dbReference>
<dbReference type="InterPro" id="IPR028082">
    <property type="entry name" value="Peripla_BP_I"/>
</dbReference>
<keyword evidence="4" id="KW-0812">Transmembrane</keyword>